<comment type="subunit">
    <text evidence="2">In C.crescentus, the flagellar filament is composed of multiple flagellins of 29 kDa; 27 kDa and 25 kDa.</text>
</comment>
<evidence type="ECO:0000313" key="7">
    <source>
        <dbReference type="EMBL" id="MDQ0463337.1"/>
    </source>
</evidence>
<dbReference type="Pfam" id="PF00669">
    <property type="entry name" value="Flagellin_N"/>
    <property type="match status" value="1"/>
</dbReference>
<dbReference type="InterPro" id="IPR046358">
    <property type="entry name" value="Flagellin_C"/>
</dbReference>
<comment type="similarity">
    <text evidence="1 4">Belongs to the bacterial flagellin family.</text>
</comment>
<evidence type="ECO:0000256" key="4">
    <source>
        <dbReference type="RuleBase" id="RU362073"/>
    </source>
</evidence>
<feature type="domain" description="Flagellin N-terminal" evidence="5">
    <location>
        <begin position="4"/>
        <end position="134"/>
    </location>
</feature>
<proteinExistence type="inferred from homology"/>
<organism evidence="7 8">
    <name type="scientific">Caulobacter ginsengisoli</name>
    <dbReference type="NCBI Taxonomy" id="400775"/>
    <lineage>
        <taxon>Bacteria</taxon>
        <taxon>Pseudomonadati</taxon>
        <taxon>Pseudomonadota</taxon>
        <taxon>Alphaproteobacteria</taxon>
        <taxon>Caulobacterales</taxon>
        <taxon>Caulobacteraceae</taxon>
        <taxon>Caulobacter</taxon>
    </lineage>
</organism>
<dbReference type="Gene3D" id="1.20.1330.10">
    <property type="entry name" value="f41 fragment of flagellin, N-terminal domain"/>
    <property type="match status" value="1"/>
</dbReference>
<dbReference type="EMBL" id="JAUSVS010000002">
    <property type="protein sequence ID" value="MDQ0463337.1"/>
    <property type="molecule type" value="Genomic_DNA"/>
</dbReference>
<keyword evidence="3 4" id="KW-0975">Bacterial flagellum</keyword>
<comment type="function">
    <text evidence="4">Flagellin is the subunit protein which polymerizes to form the filaments of bacterial flagella.</text>
</comment>
<evidence type="ECO:0000256" key="2">
    <source>
        <dbReference type="ARBA" id="ARBA00011829"/>
    </source>
</evidence>
<comment type="caution">
    <text evidence="7">The sequence shown here is derived from an EMBL/GenBank/DDBJ whole genome shotgun (WGS) entry which is preliminary data.</text>
</comment>
<dbReference type="InterPro" id="IPR001029">
    <property type="entry name" value="Flagellin_N"/>
</dbReference>
<evidence type="ECO:0000256" key="3">
    <source>
        <dbReference type="ARBA" id="ARBA00023143"/>
    </source>
</evidence>
<dbReference type="PANTHER" id="PTHR42792:SF2">
    <property type="entry name" value="FLAGELLIN"/>
    <property type="match status" value="1"/>
</dbReference>
<accession>A0ABU0IQV9</accession>
<evidence type="ECO:0000259" key="6">
    <source>
        <dbReference type="Pfam" id="PF00700"/>
    </source>
</evidence>
<protein>
    <recommendedName>
        <fullName evidence="4">Flagellin</fullName>
    </recommendedName>
</protein>
<evidence type="ECO:0000256" key="1">
    <source>
        <dbReference type="ARBA" id="ARBA00005709"/>
    </source>
</evidence>
<dbReference type="Proteomes" id="UP001228905">
    <property type="component" value="Unassembled WGS sequence"/>
</dbReference>
<dbReference type="PANTHER" id="PTHR42792">
    <property type="entry name" value="FLAGELLIN"/>
    <property type="match status" value="1"/>
</dbReference>
<keyword evidence="8" id="KW-1185">Reference proteome</keyword>
<dbReference type="RefSeq" id="WP_307347108.1">
    <property type="nucleotide sequence ID" value="NZ_JAUSVS010000002.1"/>
</dbReference>
<keyword evidence="7" id="KW-0966">Cell projection</keyword>
<evidence type="ECO:0000313" key="8">
    <source>
        <dbReference type="Proteomes" id="UP001228905"/>
    </source>
</evidence>
<keyword evidence="7" id="KW-0282">Flagellum</keyword>
<feature type="domain" description="Flagellin C-terminal" evidence="6">
    <location>
        <begin position="227"/>
        <end position="307"/>
    </location>
</feature>
<dbReference type="SUPFAM" id="SSF64518">
    <property type="entry name" value="Phase 1 flagellin"/>
    <property type="match status" value="1"/>
</dbReference>
<keyword evidence="7" id="KW-0969">Cilium</keyword>
<evidence type="ECO:0000259" key="5">
    <source>
        <dbReference type="Pfam" id="PF00669"/>
    </source>
</evidence>
<dbReference type="Pfam" id="PF00700">
    <property type="entry name" value="Flagellin_C"/>
    <property type="match status" value="1"/>
</dbReference>
<reference evidence="7 8" key="1">
    <citation type="submission" date="2023-07" db="EMBL/GenBank/DDBJ databases">
        <title>Genomic Encyclopedia of Type Strains, Phase IV (KMG-IV): sequencing the most valuable type-strain genomes for metagenomic binning, comparative biology and taxonomic classification.</title>
        <authorList>
            <person name="Goeker M."/>
        </authorList>
    </citation>
    <scope>NUCLEOTIDE SEQUENCE [LARGE SCALE GENOMIC DNA]</scope>
    <source>
        <strain evidence="7 8">DSM 18695</strain>
    </source>
</reference>
<gene>
    <name evidence="7" type="ORF">QO010_001108</name>
</gene>
<keyword evidence="4" id="KW-0964">Secreted</keyword>
<sequence>MNRVSTSGNYSALLNNLMAAQQRQVEAGNQVSSERKASDLKGYARDAETLTAVRSMRNRVDGFLDQTQILVSRLSMQDNAMGQVSDAAQSARDAIANALATGSGSTLMQELQLAFTNTVQGLNTKFQGEYLFAGGQVNTAATSAGSLSDLTAAPTTASLFQNDQFKTSNRLDESTTLQTGFLASDVGGPLFDAFKTVQAYSETPAGNFGGSLTDAQKSFLEGVLAGFDTVHNNLINTNARNGLLQSQVDNARQDLSTRKDALEESFGDLTNVDMAAALTRLQQAQTSVQAAAQVFQGLKDASLLNYLR</sequence>
<comment type="subcellular location">
    <subcellularLocation>
        <location evidence="4">Secreted</location>
    </subcellularLocation>
    <subcellularLocation>
        <location evidence="4">Bacterial flagellum</location>
    </subcellularLocation>
</comment>
<name>A0ABU0IQV9_9CAUL</name>
<dbReference type="InterPro" id="IPR001492">
    <property type="entry name" value="Flagellin"/>
</dbReference>